<sequence length="488" mass="55459">MSIKNIGTLPQHFIRGRKNVFIDWQLIEPGYGIPFWKFYQDKHGLLPWLSPYGIELKVMRPEIAAEPFVHNDPLGFIGAYSTMLYEDGLYRLWYATYDFNEKGQEFDKLCYMQSEDCKHWHRSNLGLIPYKGSSDNNIVYGLGTKDSGGEVGAHGATVFIDPYAPPQERYKLAHLGPAEEGYTLQSWLYGATSPDGIHWKTLPEPILKYTSDTQSVGTFDEDSGKYALYLRGWYPKNRYGSGGRRMITRAQSRDFGKFPAPRPLVMPQTSWGPYTDIYTNSYHKWPGADNAHIMFPALYHRDTDTVDVHIALSRDANHWSFPQGNPIISNDDRPDKVTIYTGNGIVPYGNDLWAFPVFFSRRAHNEYTDERPALYLATIRQDGFVAVEANLRGEFYTYPCVFSGNSLSLNAVSYTGGQIKVEILEVKPALELTPIVGFTLDVCDAVSGSALWQRVTWRGSADISSLAGKIVRFRFALIRARLYAFRFD</sequence>
<organism evidence="1 2">
    <name type="scientific">Candidatus Magnetobacterium casense</name>
    <dbReference type="NCBI Taxonomy" id="1455061"/>
    <lineage>
        <taxon>Bacteria</taxon>
        <taxon>Pseudomonadati</taxon>
        <taxon>Nitrospirota</taxon>
        <taxon>Thermodesulfovibrionia</taxon>
        <taxon>Thermodesulfovibrionales</taxon>
        <taxon>Candidatus Magnetobacteriaceae</taxon>
        <taxon>Candidatus Magnetobacterium</taxon>
    </lineage>
</organism>
<reference evidence="1 2" key="1">
    <citation type="journal article" date="2020" name="J Geophys Res Biogeosci">
        <title>Magnetotaxis as an Adaptation to Enable Bacterial Shuttling of Microbial Sulfur and Sulfur Cycling Across Aquatic Oxic#Anoxic Interfaces.</title>
        <authorList>
            <person name="Li J."/>
            <person name="Liu P."/>
            <person name="Wang J."/>
            <person name="Roberts A.P."/>
            <person name="Pan Y."/>
        </authorList>
    </citation>
    <scope>NUCLEOTIDE SEQUENCE [LARGE SCALE GENOMIC DNA]</scope>
    <source>
        <strain evidence="1 2">MYR-1_YQ</strain>
    </source>
</reference>
<name>A0ABS6S2X2_9BACT</name>
<evidence type="ECO:0000313" key="2">
    <source>
        <dbReference type="Proteomes" id="UP001196980"/>
    </source>
</evidence>
<comment type="caution">
    <text evidence="1">The sequence shown here is derived from an EMBL/GenBank/DDBJ whole genome shotgun (WGS) entry which is preliminary data.</text>
</comment>
<keyword evidence="2" id="KW-1185">Reference proteome</keyword>
<dbReference type="Proteomes" id="UP001196980">
    <property type="component" value="Unassembled WGS sequence"/>
</dbReference>
<dbReference type="RefSeq" id="WP_218253799.1">
    <property type="nucleotide sequence ID" value="NZ_JABXWD010000482.1"/>
</dbReference>
<protein>
    <recommendedName>
        <fullName evidence="3">Glycosyl hydrolase family 32 N-terminal domain-containing protein</fullName>
    </recommendedName>
</protein>
<evidence type="ECO:0008006" key="3">
    <source>
        <dbReference type="Google" id="ProtNLM"/>
    </source>
</evidence>
<dbReference type="EMBL" id="JABXWD010000482">
    <property type="protein sequence ID" value="MBV6343196.1"/>
    <property type="molecule type" value="Genomic_DNA"/>
</dbReference>
<accession>A0ABS6S2X2</accession>
<evidence type="ECO:0000313" key="1">
    <source>
        <dbReference type="EMBL" id="MBV6343196.1"/>
    </source>
</evidence>
<gene>
    <name evidence="1" type="ORF">HWQ67_16575</name>
</gene>
<proteinExistence type="predicted"/>